<dbReference type="SUPFAM" id="SSF103473">
    <property type="entry name" value="MFS general substrate transporter"/>
    <property type="match status" value="1"/>
</dbReference>
<gene>
    <name evidence="8" type="ordered locus">Xcel_0049</name>
</gene>
<dbReference type="RefSeq" id="WP_012876835.1">
    <property type="nucleotide sequence ID" value="NC_013530.1"/>
</dbReference>
<feature type="compositionally biased region" description="Low complexity" evidence="5">
    <location>
        <begin position="432"/>
        <end position="445"/>
    </location>
</feature>
<dbReference type="OrthoDB" id="9809599at2"/>
<evidence type="ECO:0000256" key="3">
    <source>
        <dbReference type="ARBA" id="ARBA00022989"/>
    </source>
</evidence>
<dbReference type="AlphaFoldDB" id="D1BTE8"/>
<reference evidence="8 9" key="2">
    <citation type="journal article" date="2010" name="Stand. Genomic Sci.">
        <title>Complete genome sequence of Xylanimonas cellulosilytica type strain (XIL07).</title>
        <authorList>
            <person name="Foster B."/>
            <person name="Pukall R."/>
            <person name="Abt B."/>
            <person name="Nolan M."/>
            <person name="Glavina Del Rio T."/>
            <person name="Chen F."/>
            <person name="Lucas S."/>
            <person name="Tice H."/>
            <person name="Pitluck S."/>
            <person name="Cheng J.-F."/>
            <person name="Chertkov O."/>
            <person name="Brettin T."/>
            <person name="Han C."/>
            <person name="Detter J.C."/>
            <person name="Bruce D."/>
            <person name="Goodwin L."/>
            <person name="Ivanova N."/>
            <person name="Mavromatis K."/>
            <person name="Pati A."/>
            <person name="Mikhailova N."/>
            <person name="Chen A."/>
            <person name="Palaniappan K."/>
            <person name="Land M."/>
            <person name="Hauser L."/>
            <person name="Chang Y.-J."/>
            <person name="Jeffries C.D."/>
            <person name="Chain P."/>
            <person name="Rohde M."/>
            <person name="Goeker M."/>
            <person name="Bristow J."/>
            <person name="Eisen J.A."/>
            <person name="Markowitz V."/>
            <person name="Hugenholtz P."/>
            <person name="Kyrpides N.C."/>
            <person name="Klenk H.-P."/>
            <person name="Lapidus A."/>
        </authorList>
    </citation>
    <scope>NUCLEOTIDE SEQUENCE [LARGE SCALE GENOMIC DNA]</scope>
    <source>
        <strain evidence="9">DSM 15894 / CECT 5975 / LMG 20990 / XIL07</strain>
    </source>
</reference>
<evidence type="ECO:0000313" key="9">
    <source>
        <dbReference type="Proteomes" id="UP000002255"/>
    </source>
</evidence>
<dbReference type="Pfam" id="PF07690">
    <property type="entry name" value="MFS_1"/>
    <property type="match status" value="1"/>
</dbReference>
<keyword evidence="3 6" id="KW-1133">Transmembrane helix</keyword>
<evidence type="ECO:0000259" key="7">
    <source>
        <dbReference type="PROSITE" id="PS50850"/>
    </source>
</evidence>
<dbReference type="KEGG" id="xce:Xcel_0049"/>
<feature type="transmembrane region" description="Helical" evidence="6">
    <location>
        <begin position="316"/>
        <end position="334"/>
    </location>
</feature>
<dbReference type="Proteomes" id="UP000002255">
    <property type="component" value="Chromosome"/>
</dbReference>
<feature type="transmembrane region" description="Helical" evidence="6">
    <location>
        <begin position="370"/>
        <end position="388"/>
    </location>
</feature>
<dbReference type="EMBL" id="CP001821">
    <property type="protein sequence ID" value="ACZ29090.1"/>
    <property type="molecule type" value="Genomic_DNA"/>
</dbReference>
<dbReference type="PANTHER" id="PTHR23514:SF13">
    <property type="entry name" value="INNER MEMBRANE PROTEIN YBJJ"/>
    <property type="match status" value="1"/>
</dbReference>
<feature type="transmembrane region" description="Helical" evidence="6">
    <location>
        <begin position="400"/>
        <end position="419"/>
    </location>
</feature>
<evidence type="ECO:0000256" key="2">
    <source>
        <dbReference type="ARBA" id="ARBA00022692"/>
    </source>
</evidence>
<keyword evidence="9" id="KW-1185">Reference proteome</keyword>
<feature type="transmembrane region" description="Helical" evidence="6">
    <location>
        <begin position="28"/>
        <end position="46"/>
    </location>
</feature>
<dbReference type="InterPro" id="IPR036259">
    <property type="entry name" value="MFS_trans_sf"/>
</dbReference>
<dbReference type="InterPro" id="IPR020846">
    <property type="entry name" value="MFS_dom"/>
</dbReference>
<dbReference type="PANTHER" id="PTHR23514">
    <property type="entry name" value="BYPASS OF STOP CODON PROTEIN 6"/>
    <property type="match status" value="1"/>
</dbReference>
<evidence type="ECO:0000256" key="4">
    <source>
        <dbReference type="ARBA" id="ARBA00023136"/>
    </source>
</evidence>
<protein>
    <submittedName>
        <fullName evidence="8">Major facilitator superfamily MFS_1</fullName>
    </submittedName>
</protein>
<dbReference type="Gene3D" id="1.20.1250.20">
    <property type="entry name" value="MFS general substrate transporter like domains"/>
    <property type="match status" value="2"/>
</dbReference>
<dbReference type="InterPro" id="IPR051788">
    <property type="entry name" value="MFS_Transporter"/>
</dbReference>
<feature type="transmembrane region" description="Helical" evidence="6">
    <location>
        <begin position="187"/>
        <end position="209"/>
    </location>
</feature>
<evidence type="ECO:0000313" key="8">
    <source>
        <dbReference type="EMBL" id="ACZ29090.1"/>
    </source>
</evidence>
<feature type="transmembrane region" description="Helical" evidence="6">
    <location>
        <begin position="160"/>
        <end position="181"/>
    </location>
</feature>
<feature type="domain" description="Major facilitator superfamily (MFS) profile" evidence="7">
    <location>
        <begin position="28"/>
        <end position="427"/>
    </location>
</feature>
<proteinExistence type="predicted"/>
<evidence type="ECO:0000256" key="6">
    <source>
        <dbReference type="SAM" id="Phobius"/>
    </source>
</evidence>
<accession>D1BTE8</accession>
<dbReference type="InterPro" id="IPR011701">
    <property type="entry name" value="MFS"/>
</dbReference>
<feature type="transmembrane region" description="Helical" evidence="6">
    <location>
        <begin position="340"/>
        <end position="358"/>
    </location>
</feature>
<dbReference type="CDD" id="cd17393">
    <property type="entry name" value="MFS_MosC_like"/>
    <property type="match status" value="1"/>
</dbReference>
<feature type="transmembrane region" description="Helical" evidence="6">
    <location>
        <begin position="120"/>
        <end position="139"/>
    </location>
</feature>
<keyword evidence="2 6" id="KW-0812">Transmembrane</keyword>
<comment type="subcellular location">
    <subcellularLocation>
        <location evidence="1">Cell membrane</location>
        <topology evidence="1">Multi-pass membrane protein</topology>
    </subcellularLocation>
</comment>
<dbReference type="STRING" id="446471.Xcel_0049"/>
<sequence length="480" mass="49155">MPTHTPALHATTTATAPITPTRAQLQRVRWSLVTMFGLFGIVQTSWMGRLPSVRESLDITAGQLGGVLVIGAVGSLVGVTLTGAIIVRFGSRATLRLGMVGTVVGFALVGAGTALGSVPLFSAGLLLNGLVVAATNVPINLEAARVEKLLRTSILPHVHASFSVGALLGSAVAAATSTFQIHVAWHIVGVALLVTVGRAVLIAPGTELADAPLRVSRRTRAIETADDAERRRVARRNGSGGVLRAWTERRTLLIGLVILAASMSEGAAANWLNLGVVDGFATREAVGAAAYGTFVVAMLTVRLLGAGLIDRFGRVTVLRASGVSALVGLLAFGLSPNLPLAWAGIALWGVGAAMAWPLGTAAAADDPTRAAARVSVVGSFGSIASLSMPPVLGLLADSWGVRQALLVITVAMVISLAAAKAARPETARSDVPASEAARSEAPAPRDTAESAAVPVQVRGQRLDDADVAVQPVHVEEPVGV</sequence>
<dbReference type="GO" id="GO:0022857">
    <property type="term" value="F:transmembrane transporter activity"/>
    <property type="evidence" value="ECO:0007669"/>
    <property type="project" value="InterPro"/>
</dbReference>
<keyword evidence="4 6" id="KW-0472">Membrane</keyword>
<dbReference type="GO" id="GO:0005886">
    <property type="term" value="C:plasma membrane"/>
    <property type="evidence" value="ECO:0007669"/>
    <property type="project" value="UniProtKB-SubCell"/>
</dbReference>
<feature type="region of interest" description="Disordered" evidence="5">
    <location>
        <begin position="425"/>
        <end position="456"/>
    </location>
</feature>
<evidence type="ECO:0000256" key="1">
    <source>
        <dbReference type="ARBA" id="ARBA00004651"/>
    </source>
</evidence>
<name>D1BTE8_XYLCX</name>
<organism evidence="8 9">
    <name type="scientific">Xylanimonas cellulosilytica (strain DSM 15894 / JCM 12276 / CECT 5975 / KCTC 9989 / LMG 20990 / NBRC 107835 / XIL07)</name>
    <dbReference type="NCBI Taxonomy" id="446471"/>
    <lineage>
        <taxon>Bacteria</taxon>
        <taxon>Bacillati</taxon>
        <taxon>Actinomycetota</taxon>
        <taxon>Actinomycetes</taxon>
        <taxon>Micrococcales</taxon>
        <taxon>Promicromonosporaceae</taxon>
        <taxon>Xylanimonas</taxon>
    </lineage>
</organism>
<evidence type="ECO:0000256" key="5">
    <source>
        <dbReference type="SAM" id="MobiDB-lite"/>
    </source>
</evidence>
<dbReference type="PROSITE" id="PS50850">
    <property type="entry name" value="MFS"/>
    <property type="match status" value="1"/>
</dbReference>
<dbReference type="HOGENOM" id="CLU_035309_0_0_11"/>
<dbReference type="eggNOG" id="COG0738">
    <property type="taxonomic scope" value="Bacteria"/>
</dbReference>
<feature type="transmembrane region" description="Helical" evidence="6">
    <location>
        <begin position="285"/>
        <end position="304"/>
    </location>
</feature>
<feature type="transmembrane region" description="Helical" evidence="6">
    <location>
        <begin position="66"/>
        <end position="87"/>
    </location>
</feature>
<reference evidence="9" key="1">
    <citation type="submission" date="2009-11" db="EMBL/GenBank/DDBJ databases">
        <title>The complete chromosome of Xylanimonas cellulosilytica DSM 15894.</title>
        <authorList>
            <consortium name="US DOE Joint Genome Institute (JGI-PGF)"/>
            <person name="Lucas S."/>
            <person name="Copeland A."/>
            <person name="Lapidus A."/>
            <person name="Glavina del Rio T."/>
            <person name="Dalin E."/>
            <person name="Tice H."/>
            <person name="Bruce D."/>
            <person name="Goodwin L."/>
            <person name="Pitluck S."/>
            <person name="Kyrpides N."/>
            <person name="Mavromatis K."/>
            <person name="Ivanova N."/>
            <person name="Mikhailova N."/>
            <person name="Foster B."/>
            <person name="Clum A."/>
            <person name="Brettin T."/>
            <person name="Detter J.C."/>
            <person name="Han C."/>
            <person name="Larimer F."/>
            <person name="Land M."/>
            <person name="Hauser L."/>
            <person name="Markowitz V."/>
            <person name="Cheng J.F."/>
            <person name="Hugenholtz P."/>
            <person name="Woyke T."/>
            <person name="Wu D."/>
            <person name="Gehrich-Schroeter G."/>
            <person name="Schneider S."/>
            <person name="Pukall S.R."/>
            <person name="Klenk H.P."/>
            <person name="Eisen J.A."/>
        </authorList>
    </citation>
    <scope>NUCLEOTIDE SEQUENCE [LARGE SCALE GENOMIC DNA]</scope>
    <source>
        <strain evidence="9">DSM 15894 / CECT 5975 / LMG 20990 / XIL07</strain>
    </source>
</reference>
<feature type="transmembrane region" description="Helical" evidence="6">
    <location>
        <begin position="252"/>
        <end position="273"/>
    </location>
</feature>
<feature type="transmembrane region" description="Helical" evidence="6">
    <location>
        <begin position="94"/>
        <end position="114"/>
    </location>
</feature>